<accession>A0A369UGV3</accession>
<gene>
    <name evidence="1" type="ORF">DVJ77_20580</name>
</gene>
<dbReference type="Proteomes" id="UP000253782">
    <property type="component" value="Unassembled WGS sequence"/>
</dbReference>
<reference evidence="1 2" key="1">
    <citation type="submission" date="2018-07" db="EMBL/GenBank/DDBJ databases">
        <title>Dyella tabacisoli L4-6T, whole genome shotgun sequence.</title>
        <authorList>
            <person name="Zhou X.-K."/>
            <person name="Li W.-J."/>
            <person name="Duan Y.-Q."/>
        </authorList>
    </citation>
    <scope>NUCLEOTIDE SEQUENCE [LARGE SCALE GENOMIC DNA]</scope>
    <source>
        <strain evidence="1 2">L4-6</strain>
    </source>
</reference>
<comment type="caution">
    <text evidence="1">The sequence shown here is derived from an EMBL/GenBank/DDBJ whole genome shotgun (WGS) entry which is preliminary data.</text>
</comment>
<evidence type="ECO:0000313" key="2">
    <source>
        <dbReference type="Proteomes" id="UP000253782"/>
    </source>
</evidence>
<keyword evidence="2" id="KW-1185">Reference proteome</keyword>
<dbReference type="RefSeq" id="WP_114847417.1">
    <property type="nucleotide sequence ID" value="NZ_JBHSPE010000016.1"/>
</dbReference>
<protein>
    <submittedName>
        <fullName evidence="1">Uncharacterized protein</fullName>
    </submittedName>
</protein>
<proteinExistence type="predicted"/>
<sequence>MLFPTDPDKRPDLWSAFAGKVAAGSISFVIHSGERLSEKDRQAPIVEGVDDIVNSFRSADVVRFGSSRGSAIGPFLAFDLEAGGARLVEYAFDSGIQAPSDEAMQEALQSVAINLFFERKEISCIFLRIALPKWDAVEWEASAQGGVTVLRRKVPKL</sequence>
<organism evidence="1 2">
    <name type="scientific">Dyella tabacisoli</name>
    <dbReference type="NCBI Taxonomy" id="2282381"/>
    <lineage>
        <taxon>Bacteria</taxon>
        <taxon>Pseudomonadati</taxon>
        <taxon>Pseudomonadota</taxon>
        <taxon>Gammaproteobacteria</taxon>
        <taxon>Lysobacterales</taxon>
        <taxon>Rhodanobacteraceae</taxon>
        <taxon>Dyella</taxon>
    </lineage>
</organism>
<name>A0A369UGV3_9GAMM</name>
<dbReference type="AlphaFoldDB" id="A0A369UGV3"/>
<dbReference type="EMBL" id="QQAH01000025">
    <property type="protein sequence ID" value="RDD79776.1"/>
    <property type="molecule type" value="Genomic_DNA"/>
</dbReference>
<evidence type="ECO:0000313" key="1">
    <source>
        <dbReference type="EMBL" id="RDD79776.1"/>
    </source>
</evidence>